<sequence>MEQKVLEILVDICGDDEVTEDKDINLFESGLLDSLGMIELLIELEKVLNIKIQPTEINREDIETPNKIIELISKR</sequence>
<protein>
    <recommendedName>
        <fullName evidence="5">D-alanyl carrier protein</fullName>
        <shortName evidence="5">DCP</shortName>
    </recommendedName>
    <alternativeName>
        <fullName evidence="5">D-alanine--poly(phosphoribitol) ligase subunit 2</fullName>
    </alternativeName>
</protein>
<dbReference type="Proteomes" id="UP000473885">
    <property type="component" value="Unassembled WGS sequence"/>
</dbReference>
<accession>A0A6M0RCM3</accession>
<dbReference type="GO" id="GO:0005737">
    <property type="term" value="C:cytoplasm"/>
    <property type="evidence" value="ECO:0007669"/>
    <property type="project" value="UniProtKB-SubCell"/>
</dbReference>
<evidence type="ECO:0000256" key="2">
    <source>
        <dbReference type="ARBA" id="ARBA00022490"/>
    </source>
</evidence>
<name>A0A6M0RCM3_9CLOT</name>
<dbReference type="HAMAP" id="MF_00565">
    <property type="entry name" value="DltC"/>
    <property type="match status" value="1"/>
</dbReference>
<dbReference type="GO" id="GO:0016874">
    <property type="term" value="F:ligase activity"/>
    <property type="evidence" value="ECO:0007669"/>
    <property type="project" value="UniProtKB-KW"/>
</dbReference>
<dbReference type="InterPro" id="IPR036736">
    <property type="entry name" value="ACP-like_sf"/>
</dbReference>
<dbReference type="Pfam" id="PF00550">
    <property type="entry name" value="PP-binding"/>
    <property type="match status" value="1"/>
</dbReference>
<evidence type="ECO:0000256" key="4">
    <source>
        <dbReference type="ARBA" id="ARBA00023316"/>
    </source>
</evidence>
<gene>
    <name evidence="5 7" type="primary">dltC</name>
    <name evidence="7" type="ORF">FDF74_12050</name>
</gene>
<comment type="similarity">
    <text evidence="5">Belongs to the DltC family.</text>
</comment>
<comment type="pathway">
    <text evidence="5">Cell wall biogenesis; lipoteichoic acid biosynthesis.</text>
</comment>
<dbReference type="GO" id="GO:0036370">
    <property type="term" value="F:D-alanyl carrier activity"/>
    <property type="evidence" value="ECO:0007669"/>
    <property type="project" value="UniProtKB-UniRule"/>
</dbReference>
<dbReference type="Gene3D" id="1.10.1200.10">
    <property type="entry name" value="ACP-like"/>
    <property type="match status" value="1"/>
</dbReference>
<dbReference type="GO" id="GO:0070395">
    <property type="term" value="P:lipoteichoic acid biosynthetic process"/>
    <property type="evidence" value="ECO:0007669"/>
    <property type="project" value="UniProtKB-UniRule"/>
</dbReference>
<feature type="modified residue" description="O-(pantetheine 4'-phosphoryl)serine" evidence="5">
    <location>
        <position position="34"/>
    </location>
</feature>
<dbReference type="OrthoDB" id="6462171at2"/>
<dbReference type="InterPro" id="IPR003230">
    <property type="entry name" value="DltC"/>
</dbReference>
<dbReference type="InterPro" id="IPR009081">
    <property type="entry name" value="PP-bd_ACP"/>
</dbReference>
<comment type="caution">
    <text evidence="7">The sequence shown here is derived from an EMBL/GenBank/DDBJ whole genome shotgun (WGS) entry which is preliminary data.</text>
</comment>
<evidence type="ECO:0000259" key="6">
    <source>
        <dbReference type="PROSITE" id="PS50075"/>
    </source>
</evidence>
<keyword evidence="3 5" id="KW-0597">Phosphoprotein</keyword>
<evidence type="ECO:0000256" key="5">
    <source>
        <dbReference type="HAMAP-Rule" id="MF_00565"/>
    </source>
</evidence>
<dbReference type="UniPathway" id="UPA00556"/>
<comment type="PTM">
    <text evidence="5">4'-phosphopantetheine is transferred from CoA to a specific serine of apo-DCP.</text>
</comment>
<feature type="domain" description="Carrier" evidence="6">
    <location>
        <begin position="1"/>
        <end position="75"/>
    </location>
</feature>
<evidence type="ECO:0000256" key="3">
    <source>
        <dbReference type="ARBA" id="ARBA00022553"/>
    </source>
</evidence>
<dbReference type="RefSeq" id="WP_050606706.1">
    <property type="nucleotide sequence ID" value="NZ_CABKUB010000006.1"/>
</dbReference>
<evidence type="ECO:0000313" key="8">
    <source>
        <dbReference type="Proteomes" id="UP000473885"/>
    </source>
</evidence>
<proteinExistence type="inferred from homology"/>
<keyword evidence="4 5" id="KW-0961">Cell wall biogenesis/degradation</keyword>
<dbReference type="SUPFAM" id="SSF47336">
    <property type="entry name" value="ACP-like"/>
    <property type="match status" value="1"/>
</dbReference>
<organism evidence="7 8">
    <name type="scientific">Clostridium niameyense</name>
    <dbReference type="NCBI Taxonomy" id="1622073"/>
    <lineage>
        <taxon>Bacteria</taxon>
        <taxon>Bacillati</taxon>
        <taxon>Bacillota</taxon>
        <taxon>Clostridia</taxon>
        <taxon>Eubacteriales</taxon>
        <taxon>Clostridiaceae</taxon>
        <taxon>Clostridium</taxon>
    </lineage>
</organism>
<dbReference type="EMBL" id="SXDP01000015">
    <property type="protein sequence ID" value="NEZ47913.1"/>
    <property type="molecule type" value="Genomic_DNA"/>
</dbReference>
<keyword evidence="1 5" id="KW-0596">Phosphopantetheine</keyword>
<keyword evidence="7" id="KW-0436">Ligase</keyword>
<dbReference type="AlphaFoldDB" id="A0A6M0RCM3"/>
<comment type="function">
    <text evidence="5">Carrier protein involved in the D-alanylation of lipoteichoic acid (LTA). The loading of thioester-linked D-alanine onto DltC is catalyzed by D-alanine--D-alanyl carrier protein ligase DltA. The DltC-carried D-alanyl group is further transferred to cell membrane phosphatidylglycerol (PG) by forming an ester bond, probably catalyzed by DltD. D-alanylation of LTA plays an important role in modulating the properties of the cell wall in Gram-positive bacteria, influencing the net charge of the cell wall.</text>
</comment>
<keyword evidence="2 5" id="KW-0963">Cytoplasm</keyword>
<dbReference type="NCBIfam" id="NF003464">
    <property type="entry name" value="PRK05087.1"/>
    <property type="match status" value="1"/>
</dbReference>
<comment type="subcellular location">
    <subcellularLocation>
        <location evidence="5">Cytoplasm</location>
    </subcellularLocation>
</comment>
<evidence type="ECO:0000313" key="7">
    <source>
        <dbReference type="EMBL" id="NEZ47913.1"/>
    </source>
</evidence>
<dbReference type="PROSITE" id="PS50075">
    <property type="entry name" value="CARRIER"/>
    <property type="match status" value="1"/>
</dbReference>
<keyword evidence="8" id="KW-1185">Reference proteome</keyword>
<evidence type="ECO:0000256" key="1">
    <source>
        <dbReference type="ARBA" id="ARBA00022450"/>
    </source>
</evidence>
<dbReference type="NCBIfam" id="TIGR01688">
    <property type="entry name" value="dltC"/>
    <property type="match status" value="1"/>
</dbReference>
<dbReference type="GO" id="GO:0071555">
    <property type="term" value="P:cell wall organization"/>
    <property type="evidence" value="ECO:0007669"/>
    <property type="project" value="UniProtKB-KW"/>
</dbReference>
<reference evidence="7 8" key="1">
    <citation type="submission" date="2019-04" db="EMBL/GenBank/DDBJ databases">
        <title>Genome sequencing of Clostridium botulinum Groups I-IV and Clostridium butyricum.</title>
        <authorList>
            <person name="Brunt J."/>
            <person name="Van Vliet A.H.M."/>
            <person name="Stringer S.C."/>
            <person name="Carter A.T."/>
            <person name="Peck M.W."/>
        </authorList>
    </citation>
    <scope>NUCLEOTIDE SEQUENCE [LARGE SCALE GENOMIC DNA]</scope>
    <source>
        <strain evidence="7 8">IFR 18/094</strain>
    </source>
</reference>